<dbReference type="Gene3D" id="3.40.50.300">
    <property type="entry name" value="P-loop containing nucleotide triphosphate hydrolases"/>
    <property type="match status" value="2"/>
</dbReference>
<comment type="cofactor">
    <cofactor evidence="15">
        <name>Mg(2+)</name>
        <dbReference type="ChEBI" id="CHEBI:18420"/>
    </cofactor>
    <text evidence="15">Binds 1 Mg(2+) ion per subunit.</text>
</comment>
<dbReference type="FunFam" id="3.10.330.10:FF:000007">
    <property type="entry name" value="Vesicle-fusing ATPase"/>
    <property type="match status" value="1"/>
</dbReference>
<dbReference type="FunFam" id="3.40.50.300:FF:000166">
    <property type="entry name" value="vesicle-fusing ATPase isoform X1"/>
    <property type="match status" value="1"/>
</dbReference>
<evidence type="ECO:0000313" key="17">
    <source>
        <dbReference type="EMBL" id="CAI9088659.1"/>
    </source>
</evidence>
<keyword evidence="10 15" id="KW-0067">ATP-binding</keyword>
<dbReference type="AlphaFoldDB" id="A0AAV1C1V7"/>
<dbReference type="PANTHER" id="PTHR23078">
    <property type="entry name" value="VESICULAR-FUSION PROTEIN NSF"/>
    <property type="match status" value="1"/>
</dbReference>
<keyword evidence="11 15" id="KW-0460">Magnesium</keyword>
<evidence type="ECO:0000256" key="5">
    <source>
        <dbReference type="ARBA" id="ARBA00022448"/>
    </source>
</evidence>
<dbReference type="InterPro" id="IPR004201">
    <property type="entry name" value="Cdc48_dom2"/>
</dbReference>
<dbReference type="CDD" id="cd19504">
    <property type="entry name" value="RecA-like_NSF-SEC18_r1-like"/>
    <property type="match status" value="1"/>
</dbReference>
<organism evidence="17 18">
    <name type="scientific">Oldenlandia corymbosa var. corymbosa</name>
    <dbReference type="NCBI Taxonomy" id="529605"/>
    <lineage>
        <taxon>Eukaryota</taxon>
        <taxon>Viridiplantae</taxon>
        <taxon>Streptophyta</taxon>
        <taxon>Embryophyta</taxon>
        <taxon>Tracheophyta</taxon>
        <taxon>Spermatophyta</taxon>
        <taxon>Magnoliopsida</taxon>
        <taxon>eudicotyledons</taxon>
        <taxon>Gunneridae</taxon>
        <taxon>Pentapetalae</taxon>
        <taxon>asterids</taxon>
        <taxon>lamiids</taxon>
        <taxon>Gentianales</taxon>
        <taxon>Rubiaceae</taxon>
        <taxon>Rubioideae</taxon>
        <taxon>Spermacoceae</taxon>
        <taxon>Hedyotis-Oldenlandia complex</taxon>
        <taxon>Oldenlandia</taxon>
    </lineage>
</organism>
<evidence type="ECO:0000259" key="16">
    <source>
        <dbReference type="SMART" id="SM00382"/>
    </source>
</evidence>
<keyword evidence="5 15" id="KW-0813">Transport</keyword>
<dbReference type="InterPro" id="IPR039812">
    <property type="entry name" value="Vesicle-fus_ATPase"/>
</dbReference>
<dbReference type="FunFam" id="2.40.40.20:FF:000012">
    <property type="entry name" value="Vesicle-fusing ATPase protein"/>
    <property type="match status" value="1"/>
</dbReference>
<dbReference type="InterPro" id="IPR003593">
    <property type="entry name" value="AAA+_ATPase"/>
</dbReference>
<dbReference type="InterPro" id="IPR027417">
    <property type="entry name" value="P-loop_NTPase"/>
</dbReference>
<dbReference type="SUPFAM" id="SSF52540">
    <property type="entry name" value="P-loop containing nucleoside triphosphate hydrolases"/>
    <property type="match status" value="2"/>
</dbReference>
<dbReference type="InterPro" id="IPR041569">
    <property type="entry name" value="AAA_lid_3"/>
</dbReference>
<evidence type="ECO:0000256" key="3">
    <source>
        <dbReference type="ARBA" id="ARBA00012674"/>
    </source>
</evidence>
<dbReference type="Pfam" id="PF00004">
    <property type="entry name" value="AAA"/>
    <property type="match status" value="2"/>
</dbReference>
<evidence type="ECO:0000256" key="13">
    <source>
        <dbReference type="ARBA" id="ARBA00022927"/>
    </source>
</evidence>
<dbReference type="Proteomes" id="UP001161247">
    <property type="component" value="Chromosome 1"/>
</dbReference>
<dbReference type="GO" id="GO:0016887">
    <property type="term" value="F:ATP hydrolysis activity"/>
    <property type="evidence" value="ECO:0007669"/>
    <property type="project" value="InterPro"/>
</dbReference>
<dbReference type="SUPFAM" id="SSF54585">
    <property type="entry name" value="Cdc48 domain 2-like"/>
    <property type="match status" value="1"/>
</dbReference>
<dbReference type="EMBL" id="OX459118">
    <property type="protein sequence ID" value="CAI9088659.1"/>
    <property type="molecule type" value="Genomic_DNA"/>
</dbReference>
<dbReference type="PANTHER" id="PTHR23078:SF3">
    <property type="entry name" value="VESICLE-FUSING ATPASE"/>
    <property type="match status" value="1"/>
</dbReference>
<feature type="domain" description="AAA+ ATPase" evidence="16">
    <location>
        <begin position="529"/>
        <end position="679"/>
    </location>
</feature>
<proteinExistence type="inferred from homology"/>
<evidence type="ECO:0000256" key="11">
    <source>
        <dbReference type="ARBA" id="ARBA00022842"/>
    </source>
</evidence>
<keyword evidence="7 15" id="KW-0479">Metal-binding</keyword>
<dbReference type="GO" id="GO:0005795">
    <property type="term" value="C:Golgi stack"/>
    <property type="evidence" value="ECO:0007669"/>
    <property type="project" value="TreeGrafter"/>
</dbReference>
<evidence type="ECO:0000256" key="10">
    <source>
        <dbReference type="ARBA" id="ARBA00022840"/>
    </source>
</evidence>
<name>A0AAV1C1V7_OLDCO</name>
<dbReference type="Gene3D" id="1.10.8.60">
    <property type="match status" value="1"/>
</dbReference>
<dbReference type="GO" id="GO:0046872">
    <property type="term" value="F:metal ion binding"/>
    <property type="evidence" value="ECO:0007669"/>
    <property type="project" value="UniProtKB-UniRule"/>
</dbReference>
<keyword evidence="12 15" id="KW-0931">ER-Golgi transport</keyword>
<dbReference type="GO" id="GO:0006891">
    <property type="term" value="P:intra-Golgi vesicle-mediated transport"/>
    <property type="evidence" value="ECO:0007669"/>
    <property type="project" value="TreeGrafter"/>
</dbReference>
<evidence type="ECO:0000256" key="6">
    <source>
        <dbReference type="ARBA" id="ARBA00022490"/>
    </source>
</evidence>
<dbReference type="InterPro" id="IPR003959">
    <property type="entry name" value="ATPase_AAA_core"/>
</dbReference>
<dbReference type="SUPFAM" id="SSF50692">
    <property type="entry name" value="ADC-like"/>
    <property type="match status" value="1"/>
</dbReference>
<dbReference type="InterPro" id="IPR029067">
    <property type="entry name" value="CDC48_domain_2-like_sf"/>
</dbReference>
<comment type="catalytic activity">
    <reaction evidence="14 15">
        <text>ATP + H2O = ADP + phosphate + H(+)</text>
        <dbReference type="Rhea" id="RHEA:13065"/>
        <dbReference type="ChEBI" id="CHEBI:15377"/>
        <dbReference type="ChEBI" id="CHEBI:15378"/>
        <dbReference type="ChEBI" id="CHEBI:30616"/>
        <dbReference type="ChEBI" id="CHEBI:43474"/>
        <dbReference type="ChEBI" id="CHEBI:456216"/>
        <dbReference type="EC" id="3.6.4.6"/>
    </reaction>
</comment>
<dbReference type="Gene3D" id="3.10.330.10">
    <property type="match status" value="1"/>
</dbReference>
<evidence type="ECO:0000313" key="18">
    <source>
        <dbReference type="Proteomes" id="UP001161247"/>
    </source>
</evidence>
<evidence type="ECO:0000256" key="14">
    <source>
        <dbReference type="ARBA" id="ARBA00048883"/>
    </source>
</evidence>
<dbReference type="InterPro" id="IPR003960">
    <property type="entry name" value="ATPase_AAA_CS"/>
</dbReference>
<evidence type="ECO:0000256" key="1">
    <source>
        <dbReference type="ARBA" id="ARBA00004496"/>
    </source>
</evidence>
<comment type="function">
    <text evidence="15">Required for vesicle-mediated transport. Catalyzes the fusion of transport vesicles within the Golgi cisternae. Is also required for transport from the endoplasmic reticulum to the Golgi stack. Seems to function as a fusion protein required for the delivery of cargo proteins to all compartments of the Golgi stack independent of vesicle origin.</text>
</comment>
<keyword evidence="9 15" id="KW-0378">Hydrolase</keyword>
<dbReference type="InterPro" id="IPR009010">
    <property type="entry name" value="Asp_de-COase-like_dom_sf"/>
</dbReference>
<evidence type="ECO:0000256" key="2">
    <source>
        <dbReference type="ARBA" id="ARBA00006914"/>
    </source>
</evidence>
<keyword evidence="6 15" id="KW-0963">Cytoplasm</keyword>
<evidence type="ECO:0000256" key="9">
    <source>
        <dbReference type="ARBA" id="ARBA00022801"/>
    </source>
</evidence>
<dbReference type="GO" id="GO:0005524">
    <property type="term" value="F:ATP binding"/>
    <property type="evidence" value="ECO:0007669"/>
    <property type="project" value="UniProtKB-UniRule"/>
</dbReference>
<comment type="similarity">
    <text evidence="2 15">Belongs to the AAA ATPase family.</text>
</comment>
<dbReference type="PROSITE" id="PS00674">
    <property type="entry name" value="AAA"/>
    <property type="match status" value="1"/>
</dbReference>
<gene>
    <name evidence="17" type="ORF">OLC1_LOCUS1183</name>
</gene>
<dbReference type="SMART" id="SM00382">
    <property type="entry name" value="AAA"/>
    <property type="match status" value="2"/>
</dbReference>
<dbReference type="FunFam" id="3.40.50.300:FF:000187">
    <property type="entry name" value="Vesicular-fusion ATPase SEC18"/>
    <property type="match status" value="1"/>
</dbReference>
<evidence type="ECO:0000256" key="15">
    <source>
        <dbReference type="RuleBase" id="RU367045"/>
    </source>
</evidence>
<dbReference type="EC" id="3.6.4.6" evidence="3 15"/>
<keyword evidence="18" id="KW-1185">Reference proteome</keyword>
<evidence type="ECO:0000256" key="8">
    <source>
        <dbReference type="ARBA" id="ARBA00022741"/>
    </source>
</evidence>
<keyword evidence="8 15" id="KW-0547">Nucleotide-binding</keyword>
<evidence type="ECO:0000256" key="12">
    <source>
        <dbReference type="ARBA" id="ARBA00022892"/>
    </source>
</evidence>
<dbReference type="GO" id="GO:0035494">
    <property type="term" value="P:SNARE complex disassembly"/>
    <property type="evidence" value="ECO:0007669"/>
    <property type="project" value="InterPro"/>
</dbReference>
<dbReference type="Pfam" id="PF02933">
    <property type="entry name" value="CDC48_2"/>
    <property type="match status" value="1"/>
</dbReference>
<dbReference type="Pfam" id="PF17862">
    <property type="entry name" value="AAA_lid_3"/>
    <property type="match status" value="1"/>
</dbReference>
<dbReference type="GO" id="GO:0043001">
    <property type="term" value="P:Golgi to plasma membrane protein transport"/>
    <property type="evidence" value="ECO:0007669"/>
    <property type="project" value="TreeGrafter"/>
</dbReference>
<evidence type="ECO:0000256" key="7">
    <source>
        <dbReference type="ARBA" id="ARBA00022723"/>
    </source>
</evidence>
<feature type="domain" description="AAA+ ATPase" evidence="16">
    <location>
        <begin position="249"/>
        <end position="396"/>
    </location>
</feature>
<evidence type="ECO:0000256" key="4">
    <source>
        <dbReference type="ARBA" id="ARBA00019912"/>
    </source>
</evidence>
<accession>A0AAV1C1V7</accession>
<sequence length="747" mass="82216">MASGRSISLRVVNTPSQDLALTNKAYCSPSDLRNFLVPGSRLAYAVVGDVFVLCLEYPFSLHDSIPSGAIGLNAGQRRQAKVSAGDSVAVTRFEPPEDFNLAMLTLELEFLKKGKEEHIDAVKLSQQIKKRFLNQVMTTGQRVIFEYLGNNYCFTVSEAAVEGQERSSSIERGIISADTYIVFEASGSSGIKIINQKETATSSIFRQKDFNLQSLGIGGLSAEFADIFRRAFASRVFPPHVTNKLGIKHVKGMLLYGPPGTGKTLMARQIGKMLNGKEPKIVNGPEVLSKFVGETEKNIRDLFADAEQDQRTRGDQSDLHVIIFDEIDAICKSRGSTRDGTGVHDGIVNQLLTKIDGVESLNNVLLIGMTNRKDLIDEALLRPGRLEVQVEISLPDENGRLQILQIHTNKMKENSFLAPDINLQVLAARTKNYSGAELEGVVKSAVSYALNRQLSLDDLTKPVDEESIKVTMDDFIHALHEVVPAFGASTDNLERCRTNGIVDCGERHAHIHRRTMLLAEQVKVSKGSPLITCLLEGPSGSGKTAMAATIGIESDFPYVKIISAETMIGLSESSKCAQIVKVFEDAYKSPLSIIILDDIERLIEYVAIGPRFSNLISQTLLVLLKRLPPIGKNVLVIGTTSELDFLKMIGLRDAFSVTYHIPTLDAEDARKVLQHLRVFSDDDIDSAAEALKHLPIKTIYMVVEMAAQGELGGEAEAIYSGQKKIQINHFFDCLKDVAQYQDKDLEF</sequence>
<dbReference type="FunFam" id="1.10.8.60:FF:000049">
    <property type="entry name" value="Vesicle-fusing ATPase"/>
    <property type="match status" value="1"/>
</dbReference>
<dbReference type="Gene3D" id="2.40.40.20">
    <property type="match status" value="1"/>
</dbReference>
<protein>
    <recommendedName>
        <fullName evidence="4 15">Vesicle-fusing ATPase</fullName>
        <ecNumber evidence="3 15">3.6.4.6</ecNumber>
    </recommendedName>
</protein>
<comment type="subcellular location">
    <subcellularLocation>
        <location evidence="1 15">Cytoplasm</location>
    </subcellularLocation>
</comment>
<reference evidence="17" key="1">
    <citation type="submission" date="2023-03" db="EMBL/GenBank/DDBJ databases">
        <authorList>
            <person name="Julca I."/>
        </authorList>
    </citation>
    <scope>NUCLEOTIDE SEQUENCE</scope>
</reference>
<keyword evidence="13 15" id="KW-0653">Protein transport</keyword>